<gene>
    <name evidence="2" type="ORF">AAE961_07020</name>
</gene>
<feature type="chain" id="PRO_5046835154" description="DUF1579 domain-containing protein" evidence="1">
    <location>
        <begin position="20"/>
        <end position="164"/>
    </location>
</feature>
<comment type="caution">
    <text evidence="2">The sequence shown here is derived from an EMBL/GenBank/DDBJ whole genome shotgun (WGS) entry which is preliminary data.</text>
</comment>
<accession>A0ABW8U0Y4</accession>
<evidence type="ECO:0000256" key="1">
    <source>
        <dbReference type="SAM" id="SignalP"/>
    </source>
</evidence>
<protein>
    <recommendedName>
        <fullName evidence="4">DUF1579 domain-containing protein</fullName>
    </recommendedName>
</protein>
<evidence type="ECO:0000313" key="3">
    <source>
        <dbReference type="Proteomes" id="UP001623553"/>
    </source>
</evidence>
<evidence type="ECO:0008006" key="4">
    <source>
        <dbReference type="Google" id="ProtNLM"/>
    </source>
</evidence>
<evidence type="ECO:0000313" key="2">
    <source>
        <dbReference type="EMBL" id="MFL0298615.1"/>
    </source>
</evidence>
<name>A0ABW8U0Y4_9BACT</name>
<dbReference type="RefSeq" id="WP_406800416.1">
    <property type="nucleotide sequence ID" value="NZ_JBEWZF010000002.1"/>
</dbReference>
<reference evidence="2 3" key="1">
    <citation type="submission" date="2024-07" db="EMBL/GenBank/DDBJ databases">
        <authorList>
            <person name="Pitt A."/>
            <person name="Hahn M.W."/>
        </authorList>
    </citation>
    <scope>NUCLEOTIDE SEQUENCE [LARGE SCALE GENOMIC DNA]</scope>
    <source>
        <strain evidence="2 3">2-BAHN-186B</strain>
    </source>
</reference>
<dbReference type="Proteomes" id="UP001623553">
    <property type="component" value="Unassembled WGS sequence"/>
</dbReference>
<organism evidence="2 3">
    <name type="scientific">Aquirufa novilacunae</name>
    <dbReference type="NCBI Taxonomy" id="3139305"/>
    <lineage>
        <taxon>Bacteria</taxon>
        <taxon>Pseudomonadati</taxon>
        <taxon>Bacteroidota</taxon>
        <taxon>Cytophagia</taxon>
        <taxon>Cytophagales</taxon>
        <taxon>Flectobacillaceae</taxon>
        <taxon>Aquirufa</taxon>
    </lineage>
</organism>
<keyword evidence="1" id="KW-0732">Signal</keyword>
<dbReference type="EMBL" id="JBEWZF010000002">
    <property type="protein sequence ID" value="MFL0298615.1"/>
    <property type="molecule type" value="Genomic_DNA"/>
</dbReference>
<proteinExistence type="predicted"/>
<sequence>MKKVLFPSALVLLSLFANAQSIQVKDIAGSVGSWKGNLTYLDYSSGKPFTMLANIKISLTADSRGYIMAYEYPKEPHANSKDTTAIVGSFFGKDKIVEFKRDSAEGFTLVTEVDGEDGNENKKAILRHQYLLQKNTFTITKSVKFQGTDNWIKRNEYLLSRAEN</sequence>
<keyword evidence="3" id="KW-1185">Reference proteome</keyword>
<feature type="signal peptide" evidence="1">
    <location>
        <begin position="1"/>
        <end position="19"/>
    </location>
</feature>